<proteinExistence type="predicted"/>
<dbReference type="PANTHER" id="PTHR45588">
    <property type="entry name" value="TPR DOMAIN-CONTAINING PROTEIN"/>
    <property type="match status" value="1"/>
</dbReference>
<sequence>MVEPWILLGIPPVLRLKWCSHVVTTKSGNFDFYNMRDESSPPTKAEEEAYYDLGSYRRSVTTSSAEAQLWFNRGLIWAHSFNHGEAVRCFERAAESDANCAMALWGIAYATGPNYNKAWRYFDPEDRQTSIKKVNDILARASKLASQATPVEQALIGAIGTRFPPIDYIPEDLGPFDRAYADAMRSVYHKFSEDVDVAALFAEALMCITPRGLWDLNTGKPTGDHTIEAREVIELQLKQDPGRSHPAICHLHIHMMEMSPFPELALPAADRLRGMVPDASHMLHMPTHIDAAVGDYRRGVDSNDEAILADDIYFARATGTTIYAAYRVHYVCAKLYSAMMSGRFIDAMSAAEKLEQIIDANLLSVKSPPMADFVESFLGSKAHVLVRFGRWEEILDLKLPTDRDTYCVTTATIHYTRGLAFGALRRIAEAEAAQKEFEAARKAVPSSRLNSIPCKQEDVLAVGSAMLSGELEYRKGNIETAFHFLREAIVREDALAYTDPPAWMQPVRHALGGLLLERGRVEEAETLFKQDLGFALDYPRRKAKLNNVWGLHGLYECFTRLGKGQEAAFIQPALDIALACADVPVKVSCFCRTSAVAKDGCCS</sequence>
<protein>
    <recommendedName>
        <fullName evidence="3">MalT-like TPR region domain-containing protein</fullName>
    </recommendedName>
</protein>
<dbReference type="SUPFAM" id="SSF48452">
    <property type="entry name" value="TPR-like"/>
    <property type="match status" value="1"/>
</dbReference>
<dbReference type="Gene3D" id="1.25.40.10">
    <property type="entry name" value="Tetratricopeptide repeat domain"/>
    <property type="match status" value="2"/>
</dbReference>
<accession>A0A9W4IKH6</accession>
<gene>
    <name evidence="1" type="ORF">PNAL_LOCUS10413</name>
</gene>
<dbReference type="OrthoDB" id="238316at2759"/>
<evidence type="ECO:0000313" key="1">
    <source>
        <dbReference type="EMBL" id="CAG8322930.1"/>
    </source>
</evidence>
<evidence type="ECO:0008006" key="3">
    <source>
        <dbReference type="Google" id="ProtNLM"/>
    </source>
</evidence>
<dbReference type="PANTHER" id="PTHR45588:SF1">
    <property type="entry name" value="WW DOMAIN-CONTAINING PROTEIN"/>
    <property type="match status" value="1"/>
</dbReference>
<evidence type="ECO:0000313" key="2">
    <source>
        <dbReference type="Proteomes" id="UP001153461"/>
    </source>
</evidence>
<dbReference type="InterPro" id="IPR011990">
    <property type="entry name" value="TPR-like_helical_dom_sf"/>
</dbReference>
<comment type="caution">
    <text evidence="1">The sequence shown here is derived from an EMBL/GenBank/DDBJ whole genome shotgun (WGS) entry which is preliminary data.</text>
</comment>
<dbReference type="Proteomes" id="UP001153461">
    <property type="component" value="Unassembled WGS sequence"/>
</dbReference>
<name>A0A9W4IKH6_PENNA</name>
<dbReference type="EMBL" id="CAJVNV010000636">
    <property type="protein sequence ID" value="CAG8322930.1"/>
    <property type="molecule type" value="Genomic_DNA"/>
</dbReference>
<organism evidence="1 2">
    <name type="scientific">Penicillium nalgiovense</name>
    <dbReference type="NCBI Taxonomy" id="60175"/>
    <lineage>
        <taxon>Eukaryota</taxon>
        <taxon>Fungi</taxon>
        <taxon>Dikarya</taxon>
        <taxon>Ascomycota</taxon>
        <taxon>Pezizomycotina</taxon>
        <taxon>Eurotiomycetes</taxon>
        <taxon>Eurotiomycetidae</taxon>
        <taxon>Eurotiales</taxon>
        <taxon>Aspergillaceae</taxon>
        <taxon>Penicillium</taxon>
    </lineage>
</organism>
<reference evidence="1" key="1">
    <citation type="submission" date="2021-07" db="EMBL/GenBank/DDBJ databases">
        <authorList>
            <person name="Branca A.L. A."/>
        </authorList>
    </citation>
    <scope>NUCLEOTIDE SEQUENCE</scope>
</reference>
<dbReference type="AlphaFoldDB" id="A0A9W4IKH6"/>